<organism evidence="1 2">
    <name type="scientific">Neophaeococcomyces mojaviensis</name>
    <dbReference type="NCBI Taxonomy" id="3383035"/>
    <lineage>
        <taxon>Eukaryota</taxon>
        <taxon>Fungi</taxon>
        <taxon>Dikarya</taxon>
        <taxon>Ascomycota</taxon>
        <taxon>Pezizomycotina</taxon>
        <taxon>Eurotiomycetes</taxon>
        <taxon>Chaetothyriomycetidae</taxon>
        <taxon>Chaetothyriales</taxon>
        <taxon>Chaetothyriales incertae sedis</taxon>
        <taxon>Neophaeococcomyces</taxon>
    </lineage>
</organism>
<comment type="caution">
    <text evidence="1">The sequence shown here is derived from an EMBL/GenBank/DDBJ whole genome shotgun (WGS) entry which is preliminary data.</text>
</comment>
<reference evidence="1" key="1">
    <citation type="submission" date="2022-10" db="EMBL/GenBank/DDBJ databases">
        <title>Culturing micro-colonial fungi from biological soil crusts in the Mojave desert and describing Neophaeococcomyces mojavensis, and introducing the new genera and species Taxawa tesnikishii.</title>
        <authorList>
            <person name="Kurbessoian T."/>
            <person name="Stajich J.E."/>
        </authorList>
    </citation>
    <scope>NUCLEOTIDE SEQUENCE</scope>
    <source>
        <strain evidence="1">JES_112</strain>
    </source>
</reference>
<protein>
    <submittedName>
        <fullName evidence="1">Uncharacterized protein</fullName>
    </submittedName>
</protein>
<gene>
    <name evidence="1" type="ORF">H2198_000141</name>
</gene>
<dbReference type="Proteomes" id="UP001172386">
    <property type="component" value="Unassembled WGS sequence"/>
</dbReference>
<keyword evidence="2" id="KW-1185">Reference proteome</keyword>
<proteinExistence type="predicted"/>
<name>A0ACC3ALJ3_9EURO</name>
<accession>A0ACC3ALJ3</accession>
<evidence type="ECO:0000313" key="2">
    <source>
        <dbReference type="Proteomes" id="UP001172386"/>
    </source>
</evidence>
<evidence type="ECO:0000313" key="1">
    <source>
        <dbReference type="EMBL" id="KAJ9664795.1"/>
    </source>
</evidence>
<sequence length="343" mass="38853">MEQQLIILQTAEQVTSPRLTSLHSPRATTGEGGWSDENLSGKGALQIQRLADCPPYQVQCSPWTSVINDDELASNLISMWLTWDKAWANFMDEQPFLHDMRRGRMTSKYCSPFLVNSVLAWACPYSDYLEARTQNGAISGLMQAFMAEAKRHLEEDMKKDPTLPLVQGLAFLYLTLCVSGQDRLGYQVMVQTIAMCEELERSPPEIEEDEAEAQRLSRAIDVTCWGVFNVTTSSFLSFMKPQYMKPPKRDQPAVRSRNDSWTPYPYQRTPVPPYNDELFQTHCNVSIVGAALTQMLFDNSSMSLSMREAKISKLRRQLLDQLASLPEHLCPQEGAPASVFIHQ</sequence>
<dbReference type="EMBL" id="JAPDRQ010000001">
    <property type="protein sequence ID" value="KAJ9664795.1"/>
    <property type="molecule type" value="Genomic_DNA"/>
</dbReference>